<protein>
    <submittedName>
        <fullName evidence="5">Placental growth factor</fullName>
    </submittedName>
</protein>
<evidence type="ECO:0000259" key="4">
    <source>
        <dbReference type="PROSITE" id="PS50278"/>
    </source>
</evidence>
<dbReference type="GO" id="GO:0050930">
    <property type="term" value="P:induction of positive chemotaxis"/>
    <property type="evidence" value="ECO:0007669"/>
    <property type="project" value="TreeGrafter"/>
</dbReference>
<evidence type="ECO:0000313" key="6">
    <source>
        <dbReference type="Proteomes" id="UP000594220"/>
    </source>
</evidence>
<dbReference type="GO" id="GO:0002040">
    <property type="term" value="P:sprouting angiogenesis"/>
    <property type="evidence" value="ECO:0007669"/>
    <property type="project" value="TreeGrafter"/>
</dbReference>
<accession>A0A7M4EA45</accession>
<sequence length="183" mass="19983">LVGPGRAGAVLHLLASPSAPAAAPPWYLLDGNSQPLVWGVGSLPVLPFQEVWGRSFCRPLEKLVDIVTEYPSEVEHLFSPSCVSLQRCTGCCGDERLQCVPVETANITMQVGAGIVSDASRDTGVGDCGPWLKPPFFPFCFYRRRRKGRVGINVRGRGGRSRGRGTGYVGLFLWNNQVTSWRH</sequence>
<dbReference type="GO" id="GO:0005172">
    <property type="term" value="F:vascular endothelial growth factor receptor binding"/>
    <property type="evidence" value="ECO:0007669"/>
    <property type="project" value="TreeGrafter"/>
</dbReference>
<dbReference type="PROSITE" id="PS00249">
    <property type="entry name" value="PDGF_1"/>
    <property type="match status" value="1"/>
</dbReference>
<proteinExistence type="inferred from homology"/>
<dbReference type="GO" id="GO:0060754">
    <property type="term" value="P:positive regulation of mast cell chemotaxis"/>
    <property type="evidence" value="ECO:0007669"/>
    <property type="project" value="TreeGrafter"/>
</dbReference>
<dbReference type="PROSITE" id="PS50278">
    <property type="entry name" value="PDGF_2"/>
    <property type="match status" value="1"/>
</dbReference>
<comment type="similarity">
    <text evidence="3">Belongs to the PDGF/VEGF growth factor family.</text>
</comment>
<dbReference type="SMART" id="SM00141">
    <property type="entry name" value="PDGF"/>
    <property type="match status" value="1"/>
</dbReference>
<dbReference type="GO" id="GO:0045766">
    <property type="term" value="P:positive regulation of angiogenesis"/>
    <property type="evidence" value="ECO:0007669"/>
    <property type="project" value="TreeGrafter"/>
</dbReference>
<dbReference type="GO" id="GO:0001938">
    <property type="term" value="P:positive regulation of endothelial cell proliferation"/>
    <property type="evidence" value="ECO:0007669"/>
    <property type="project" value="TreeGrafter"/>
</dbReference>
<dbReference type="Ensembl" id="ENSCPRT00005007860.1">
    <property type="protein sequence ID" value="ENSCPRP00005006705.1"/>
    <property type="gene ID" value="ENSCPRG00005004776.1"/>
</dbReference>
<dbReference type="InterPro" id="IPR023581">
    <property type="entry name" value="PD_growth_factor_CS"/>
</dbReference>
<dbReference type="GO" id="GO:0042056">
    <property type="term" value="F:chemoattractant activity"/>
    <property type="evidence" value="ECO:0007669"/>
    <property type="project" value="TreeGrafter"/>
</dbReference>
<dbReference type="PANTHER" id="PTHR12025">
    <property type="entry name" value="VASCULAR ENDOTHELIAL GROWTH FACTOR"/>
    <property type="match status" value="1"/>
</dbReference>
<dbReference type="GO" id="GO:0001666">
    <property type="term" value="P:response to hypoxia"/>
    <property type="evidence" value="ECO:0007669"/>
    <property type="project" value="TreeGrafter"/>
</dbReference>
<dbReference type="PANTHER" id="PTHR12025:SF9">
    <property type="entry name" value="PLACENTA GROWTH FACTOR"/>
    <property type="match status" value="1"/>
</dbReference>
<reference evidence="5" key="2">
    <citation type="submission" date="2025-09" db="UniProtKB">
        <authorList>
            <consortium name="Ensembl"/>
        </authorList>
    </citation>
    <scope>IDENTIFICATION</scope>
</reference>
<keyword evidence="1 3" id="KW-0339">Growth factor</keyword>
<dbReference type="SUPFAM" id="SSF57501">
    <property type="entry name" value="Cystine-knot cytokines"/>
    <property type="match status" value="1"/>
</dbReference>
<dbReference type="AlphaFoldDB" id="A0A7M4EA45"/>
<keyword evidence="6" id="KW-1185">Reference proteome</keyword>
<evidence type="ECO:0000313" key="5">
    <source>
        <dbReference type="Ensembl" id="ENSCPRP00005006705.1"/>
    </source>
</evidence>
<dbReference type="Gene3D" id="2.10.90.10">
    <property type="entry name" value="Cystine-knot cytokines"/>
    <property type="match status" value="1"/>
</dbReference>
<evidence type="ECO:0000256" key="2">
    <source>
        <dbReference type="ARBA" id="ARBA00023157"/>
    </source>
</evidence>
<dbReference type="InterPro" id="IPR029034">
    <property type="entry name" value="Cystine-knot_cytokine"/>
</dbReference>
<dbReference type="InterPro" id="IPR050507">
    <property type="entry name" value="PDGF/VEGF_growth_factor"/>
</dbReference>
<organism evidence="5 6">
    <name type="scientific">Crocodylus porosus</name>
    <name type="common">Saltwater crocodile</name>
    <name type="synonym">Estuarine crocodile</name>
    <dbReference type="NCBI Taxonomy" id="8502"/>
    <lineage>
        <taxon>Eukaryota</taxon>
        <taxon>Metazoa</taxon>
        <taxon>Chordata</taxon>
        <taxon>Craniata</taxon>
        <taxon>Vertebrata</taxon>
        <taxon>Euteleostomi</taxon>
        <taxon>Archelosauria</taxon>
        <taxon>Archosauria</taxon>
        <taxon>Crocodylia</taxon>
        <taxon>Longirostres</taxon>
        <taxon>Crocodylidae</taxon>
        <taxon>Crocodylus</taxon>
    </lineage>
</organism>
<dbReference type="GO" id="GO:0038084">
    <property type="term" value="P:vascular endothelial growth factor signaling pathway"/>
    <property type="evidence" value="ECO:0007669"/>
    <property type="project" value="TreeGrafter"/>
</dbReference>
<evidence type="ECO:0000256" key="3">
    <source>
        <dbReference type="RuleBase" id="RU003818"/>
    </source>
</evidence>
<dbReference type="GO" id="GO:0048010">
    <property type="term" value="P:vascular endothelial growth factor receptor signaling pathway"/>
    <property type="evidence" value="ECO:0007669"/>
    <property type="project" value="TreeGrafter"/>
</dbReference>
<reference evidence="5" key="1">
    <citation type="submission" date="2025-08" db="UniProtKB">
        <authorList>
            <consortium name="Ensembl"/>
        </authorList>
    </citation>
    <scope>IDENTIFICATION</scope>
</reference>
<dbReference type="CDD" id="cd00135">
    <property type="entry name" value="PDGF"/>
    <property type="match status" value="1"/>
</dbReference>
<dbReference type="GO" id="GO:0005615">
    <property type="term" value="C:extracellular space"/>
    <property type="evidence" value="ECO:0007669"/>
    <property type="project" value="TreeGrafter"/>
</dbReference>
<feature type="domain" description="Platelet-derived growth factor (PDGF) family profile" evidence="4">
    <location>
        <begin position="44"/>
        <end position="111"/>
    </location>
</feature>
<dbReference type="Pfam" id="PF00341">
    <property type="entry name" value="PDGF"/>
    <property type="match status" value="1"/>
</dbReference>
<dbReference type="Proteomes" id="UP000594220">
    <property type="component" value="Unplaced"/>
</dbReference>
<name>A0A7M4EA45_CROPO</name>
<dbReference type="GO" id="GO:0008083">
    <property type="term" value="F:growth factor activity"/>
    <property type="evidence" value="ECO:0007669"/>
    <property type="project" value="UniProtKB-KW"/>
</dbReference>
<dbReference type="GO" id="GO:0016020">
    <property type="term" value="C:membrane"/>
    <property type="evidence" value="ECO:0007669"/>
    <property type="project" value="InterPro"/>
</dbReference>
<keyword evidence="2" id="KW-1015">Disulfide bond</keyword>
<evidence type="ECO:0000256" key="1">
    <source>
        <dbReference type="ARBA" id="ARBA00023030"/>
    </source>
</evidence>
<gene>
    <name evidence="5" type="primary">PGF</name>
</gene>
<dbReference type="InterPro" id="IPR000072">
    <property type="entry name" value="PDGF/VEGF_dom"/>
</dbReference>
<dbReference type="GeneTree" id="ENSGT00940000160164"/>